<dbReference type="Gene3D" id="3.40.50.150">
    <property type="entry name" value="Vaccinia Virus protein VP39"/>
    <property type="match status" value="1"/>
</dbReference>
<dbReference type="CDD" id="cd02440">
    <property type="entry name" value="AdoMet_MTases"/>
    <property type="match status" value="1"/>
</dbReference>
<gene>
    <name evidence="2" type="ORF">UFOVP257_57</name>
</gene>
<evidence type="ECO:0000259" key="1">
    <source>
        <dbReference type="Pfam" id="PF08241"/>
    </source>
</evidence>
<name>A0A6J5LEZ5_9CAUD</name>
<dbReference type="Pfam" id="PF08241">
    <property type="entry name" value="Methyltransf_11"/>
    <property type="match status" value="1"/>
</dbReference>
<dbReference type="EMBL" id="LR796274">
    <property type="protein sequence ID" value="CAB4133144.1"/>
    <property type="molecule type" value="Genomic_DNA"/>
</dbReference>
<organism evidence="2">
    <name type="scientific">uncultured Caudovirales phage</name>
    <dbReference type="NCBI Taxonomy" id="2100421"/>
    <lineage>
        <taxon>Viruses</taxon>
        <taxon>Duplodnaviria</taxon>
        <taxon>Heunggongvirae</taxon>
        <taxon>Uroviricota</taxon>
        <taxon>Caudoviricetes</taxon>
        <taxon>Peduoviridae</taxon>
        <taxon>Maltschvirus</taxon>
        <taxon>Maltschvirus maltsch</taxon>
    </lineage>
</organism>
<dbReference type="SUPFAM" id="SSF53335">
    <property type="entry name" value="S-adenosyl-L-methionine-dependent methyltransferases"/>
    <property type="match status" value="1"/>
</dbReference>
<feature type="domain" description="Methyltransferase type 11" evidence="1">
    <location>
        <begin position="36"/>
        <end position="136"/>
    </location>
</feature>
<proteinExistence type="predicted"/>
<accession>A0A6J5LEZ5</accession>
<dbReference type="GO" id="GO:0008757">
    <property type="term" value="F:S-adenosylmethionine-dependent methyltransferase activity"/>
    <property type="evidence" value="ECO:0007669"/>
    <property type="project" value="InterPro"/>
</dbReference>
<dbReference type="InterPro" id="IPR029063">
    <property type="entry name" value="SAM-dependent_MTases_sf"/>
</dbReference>
<protein>
    <submittedName>
        <fullName evidence="2">AdoMet_MTases domain containing protein</fullName>
    </submittedName>
</protein>
<reference evidence="2" key="1">
    <citation type="submission" date="2020-04" db="EMBL/GenBank/DDBJ databases">
        <authorList>
            <person name="Chiriac C."/>
            <person name="Salcher M."/>
            <person name="Ghai R."/>
            <person name="Kavagutti S V."/>
        </authorList>
    </citation>
    <scope>NUCLEOTIDE SEQUENCE</scope>
</reference>
<dbReference type="InterPro" id="IPR013216">
    <property type="entry name" value="Methyltransf_11"/>
</dbReference>
<evidence type="ECO:0000313" key="2">
    <source>
        <dbReference type="EMBL" id="CAB4133144.1"/>
    </source>
</evidence>
<sequence>MAQFKNAQESHNHSKEVLDILYGYDAFLDSIEFVADFGCGFGLDTKWWATLETRDDPPEPRNYTVYAVDKDVSRFNPEIKSLPNVHVFEADFDGVDPIIPRKIDFLWCHDAFQYVTNPLSTLKTWNEIMNVNGMMVMILPQQTHYAYNRLQTHSYNLNYYNHNIVSLMYMLAVNGFDCKDAYFQKEENSQWLYAAVYKSDIPPMNPKTTTWYELAEKNLLNDSAVECLTRYGYVKQDDLVVRWLDKDFSFSRE</sequence>